<evidence type="ECO:0000313" key="1">
    <source>
        <dbReference type="EMBL" id="QNM00073.1"/>
    </source>
</evidence>
<sequence length="97" mass="10749">MENAKKSMVDVLNMNPSVNLMGTADLSVAYSKDFTRLVVSGQEKDLQERVLLSQDIAALLILQIMNGVSCDDAQAALELNYTDTGKQEVKELNCYNY</sequence>
<dbReference type="AlphaFoldDB" id="A0A7G9FNE1"/>
<dbReference type="KEGG" id="wcp:H9Q76_01865"/>
<dbReference type="RefSeq" id="WP_117781409.1">
    <property type="nucleotide sequence ID" value="NZ_CP060632.1"/>
</dbReference>
<reference evidence="1 2" key="1">
    <citation type="submission" date="2020-08" db="EMBL/GenBank/DDBJ databases">
        <authorList>
            <person name="Liu C."/>
            <person name="Sun Q."/>
        </authorList>
    </citation>
    <scope>NUCLEOTIDE SEQUENCE [LARGE SCALE GENOMIC DNA]</scope>
    <source>
        <strain evidence="1 2">NSJ-4</strain>
    </source>
</reference>
<proteinExistence type="predicted"/>
<dbReference type="EMBL" id="CP060632">
    <property type="protein sequence ID" value="QNM00073.1"/>
    <property type="molecule type" value="Genomic_DNA"/>
</dbReference>
<evidence type="ECO:0000313" key="2">
    <source>
        <dbReference type="Proteomes" id="UP000515819"/>
    </source>
</evidence>
<organism evidence="1 2">
    <name type="scientific">Wujia chipingensis</name>
    <dbReference type="NCBI Taxonomy" id="2763670"/>
    <lineage>
        <taxon>Bacteria</taxon>
        <taxon>Bacillati</taxon>
        <taxon>Bacillota</taxon>
        <taxon>Clostridia</taxon>
        <taxon>Lachnospirales</taxon>
        <taxon>Lachnospiraceae</taxon>
        <taxon>Wujia</taxon>
    </lineage>
</organism>
<accession>A0A7G9FNE1</accession>
<gene>
    <name evidence="1" type="ORF">H9Q76_01865</name>
</gene>
<keyword evidence="2" id="KW-1185">Reference proteome</keyword>
<dbReference type="Proteomes" id="UP000515819">
    <property type="component" value="Chromosome"/>
</dbReference>
<protein>
    <submittedName>
        <fullName evidence="1">Uncharacterized protein</fullName>
    </submittedName>
</protein>
<name>A0A7G9FNE1_9FIRM</name>